<dbReference type="GO" id="GO:0005886">
    <property type="term" value="C:plasma membrane"/>
    <property type="evidence" value="ECO:0007669"/>
    <property type="project" value="UniProtKB-SubCell"/>
</dbReference>
<reference evidence="11 12" key="1">
    <citation type="submission" date="2018-03" db="EMBL/GenBank/DDBJ databases">
        <title>Genome sequencing of Phreatobacter sp.</title>
        <authorList>
            <person name="Kim S.-J."/>
            <person name="Heo J."/>
            <person name="Kwon S.-W."/>
        </authorList>
    </citation>
    <scope>NUCLEOTIDE SEQUENCE [LARGE SCALE GENOMIC DNA]</scope>
    <source>
        <strain evidence="11 12">S-12</strain>
    </source>
</reference>
<evidence type="ECO:0000313" key="12">
    <source>
        <dbReference type="Proteomes" id="UP000237889"/>
    </source>
</evidence>
<keyword evidence="3" id="KW-1003">Cell membrane</keyword>
<dbReference type="OrthoDB" id="4964541at2"/>
<evidence type="ECO:0000256" key="9">
    <source>
        <dbReference type="RuleBase" id="RU369079"/>
    </source>
</evidence>
<dbReference type="GO" id="GO:0022857">
    <property type="term" value="F:transmembrane transporter activity"/>
    <property type="evidence" value="ECO:0007669"/>
    <property type="project" value="UniProtKB-UniRule"/>
</dbReference>
<evidence type="ECO:0000256" key="6">
    <source>
        <dbReference type="ARBA" id="ARBA00022989"/>
    </source>
</evidence>
<dbReference type="InterPro" id="IPR055348">
    <property type="entry name" value="DctQ"/>
</dbReference>
<evidence type="ECO:0000256" key="4">
    <source>
        <dbReference type="ARBA" id="ARBA00022519"/>
    </source>
</evidence>
<evidence type="ECO:0000256" key="1">
    <source>
        <dbReference type="ARBA" id="ARBA00004429"/>
    </source>
</evidence>
<name>A0A2S0NDZ1_9HYPH</name>
<evidence type="ECO:0000313" key="11">
    <source>
        <dbReference type="EMBL" id="AVO46256.1"/>
    </source>
</evidence>
<feature type="transmembrane region" description="Helical" evidence="9">
    <location>
        <begin position="92"/>
        <end position="113"/>
    </location>
</feature>
<dbReference type="Pfam" id="PF04290">
    <property type="entry name" value="DctQ"/>
    <property type="match status" value="1"/>
</dbReference>
<dbReference type="InterPro" id="IPR007387">
    <property type="entry name" value="TRAP_DctQ"/>
</dbReference>
<keyword evidence="4 9" id="KW-0997">Cell inner membrane</keyword>
<keyword evidence="12" id="KW-1185">Reference proteome</keyword>
<comment type="similarity">
    <text evidence="8 9">Belongs to the TRAP transporter small permease family.</text>
</comment>
<feature type="transmembrane region" description="Helical" evidence="9">
    <location>
        <begin position="54"/>
        <end position="71"/>
    </location>
</feature>
<comment type="subcellular location">
    <subcellularLocation>
        <location evidence="1 9">Cell inner membrane</location>
        <topology evidence="1 9">Multi-pass membrane protein</topology>
    </subcellularLocation>
</comment>
<dbReference type="PANTHER" id="PTHR35011">
    <property type="entry name" value="2,3-DIKETO-L-GULONATE TRAP TRANSPORTER SMALL PERMEASE PROTEIN YIAM"/>
    <property type="match status" value="1"/>
</dbReference>
<evidence type="ECO:0000256" key="8">
    <source>
        <dbReference type="ARBA" id="ARBA00038436"/>
    </source>
</evidence>
<feature type="transmembrane region" description="Helical" evidence="9">
    <location>
        <begin position="133"/>
        <end position="151"/>
    </location>
</feature>
<proteinExistence type="inferred from homology"/>
<comment type="subunit">
    <text evidence="9">The complex comprises the extracytoplasmic solute receptor protein and the two transmembrane proteins.</text>
</comment>
<accession>A0A2S0NDZ1</accession>
<feature type="transmembrane region" description="Helical" evidence="9">
    <location>
        <begin position="20"/>
        <end position="39"/>
    </location>
</feature>
<keyword evidence="2 9" id="KW-0813">Transport</keyword>
<dbReference type="EMBL" id="CP027668">
    <property type="protein sequence ID" value="AVO46256.1"/>
    <property type="molecule type" value="Genomic_DNA"/>
</dbReference>
<evidence type="ECO:0000256" key="5">
    <source>
        <dbReference type="ARBA" id="ARBA00022692"/>
    </source>
</evidence>
<dbReference type="PANTHER" id="PTHR35011:SF11">
    <property type="entry name" value="TRAP TRANSPORTER SMALL PERMEASE PROTEIN"/>
    <property type="match status" value="1"/>
</dbReference>
<keyword evidence="5 9" id="KW-0812">Transmembrane</keyword>
<dbReference type="Proteomes" id="UP000237889">
    <property type="component" value="Chromosome"/>
</dbReference>
<keyword evidence="6 9" id="KW-1133">Transmembrane helix</keyword>
<dbReference type="RefSeq" id="WP_106749597.1">
    <property type="nucleotide sequence ID" value="NZ_CP027668.1"/>
</dbReference>
<evidence type="ECO:0000256" key="7">
    <source>
        <dbReference type="ARBA" id="ARBA00023136"/>
    </source>
</evidence>
<dbReference type="GO" id="GO:0015740">
    <property type="term" value="P:C4-dicarboxylate transport"/>
    <property type="evidence" value="ECO:0007669"/>
    <property type="project" value="TreeGrafter"/>
</dbReference>
<dbReference type="AlphaFoldDB" id="A0A2S0NDZ1"/>
<protein>
    <recommendedName>
        <fullName evidence="9">TRAP transporter small permease protein</fullName>
    </recommendedName>
</protein>
<gene>
    <name evidence="11" type="ORF">C6569_14980</name>
</gene>
<feature type="domain" description="Tripartite ATP-independent periplasmic transporters DctQ component" evidence="10">
    <location>
        <begin position="30"/>
        <end position="156"/>
    </location>
</feature>
<comment type="function">
    <text evidence="9">Part of the tripartite ATP-independent periplasmic (TRAP) transport system.</text>
</comment>
<keyword evidence="7 9" id="KW-0472">Membrane</keyword>
<sequence>MHALVVRMRPVTAALSRLSLLIAGAGLVAMTVLVFWSIFGRYVLNDTPTWTEPAVLLLMSWFILLGSATGVRERGHIGFEIGLAASPPPLRFLLKIVTEILLIGFGLAMFGYGAQLAAGTWSAMTPMIGISQGWDYVPIAAGGALIALFSLERLLMVLVGTDEMALPIARGPEEI</sequence>
<dbReference type="KEGG" id="phr:C6569_14980"/>
<organism evidence="11 12">
    <name type="scientific">Phreatobacter cathodiphilus</name>
    <dbReference type="NCBI Taxonomy" id="1868589"/>
    <lineage>
        <taxon>Bacteria</taxon>
        <taxon>Pseudomonadati</taxon>
        <taxon>Pseudomonadota</taxon>
        <taxon>Alphaproteobacteria</taxon>
        <taxon>Hyphomicrobiales</taxon>
        <taxon>Phreatobacteraceae</taxon>
        <taxon>Phreatobacter</taxon>
    </lineage>
</organism>
<evidence type="ECO:0000259" key="10">
    <source>
        <dbReference type="Pfam" id="PF04290"/>
    </source>
</evidence>
<evidence type="ECO:0000256" key="3">
    <source>
        <dbReference type="ARBA" id="ARBA00022475"/>
    </source>
</evidence>
<evidence type="ECO:0000256" key="2">
    <source>
        <dbReference type="ARBA" id="ARBA00022448"/>
    </source>
</evidence>